<evidence type="ECO:0000256" key="1">
    <source>
        <dbReference type="SAM" id="MobiDB-lite"/>
    </source>
</evidence>
<evidence type="ECO:0000313" key="3">
    <source>
        <dbReference type="Proteomes" id="UP000011115"/>
    </source>
</evidence>
<dbReference type="InParanoid" id="M1DAE4"/>
<dbReference type="Proteomes" id="UP000011115">
    <property type="component" value="Unassembled WGS sequence"/>
</dbReference>
<evidence type="ECO:0008006" key="4">
    <source>
        <dbReference type="Google" id="ProtNLM"/>
    </source>
</evidence>
<organism evidence="2 3">
    <name type="scientific">Solanum tuberosum</name>
    <name type="common">Potato</name>
    <dbReference type="NCBI Taxonomy" id="4113"/>
    <lineage>
        <taxon>Eukaryota</taxon>
        <taxon>Viridiplantae</taxon>
        <taxon>Streptophyta</taxon>
        <taxon>Embryophyta</taxon>
        <taxon>Tracheophyta</taxon>
        <taxon>Spermatophyta</taxon>
        <taxon>Magnoliopsida</taxon>
        <taxon>eudicotyledons</taxon>
        <taxon>Gunneridae</taxon>
        <taxon>Pentapetalae</taxon>
        <taxon>asterids</taxon>
        <taxon>lamiids</taxon>
        <taxon>Solanales</taxon>
        <taxon>Solanaceae</taxon>
        <taxon>Solanoideae</taxon>
        <taxon>Solaneae</taxon>
        <taxon>Solanum</taxon>
    </lineage>
</organism>
<feature type="region of interest" description="Disordered" evidence="1">
    <location>
        <begin position="111"/>
        <end position="244"/>
    </location>
</feature>
<feature type="compositionally biased region" description="Pro residues" evidence="1">
    <location>
        <begin position="222"/>
        <end position="234"/>
    </location>
</feature>
<dbReference type="HOGENOM" id="CLU_1139681_0_0_1"/>
<evidence type="ECO:0000313" key="2">
    <source>
        <dbReference type="EnsemblPlants" id="PGSC0003DMT400085847"/>
    </source>
</evidence>
<name>M1DAE4_SOLTU</name>
<protein>
    <recommendedName>
        <fullName evidence="4">Integrase core domain containing protein</fullName>
    </recommendedName>
</protein>
<feature type="compositionally biased region" description="Basic residues" evidence="1">
    <location>
        <begin position="112"/>
        <end position="122"/>
    </location>
</feature>
<keyword evidence="3" id="KW-1185">Reference proteome</keyword>
<dbReference type="AlphaFoldDB" id="M1DAE4"/>
<reference evidence="3" key="1">
    <citation type="journal article" date="2011" name="Nature">
        <title>Genome sequence and analysis of the tuber crop potato.</title>
        <authorList>
            <consortium name="The Potato Genome Sequencing Consortium"/>
        </authorList>
    </citation>
    <scope>NUCLEOTIDE SEQUENCE [LARGE SCALE GENOMIC DNA]</scope>
    <source>
        <strain evidence="3">cv. DM1-3 516 R44</strain>
    </source>
</reference>
<dbReference type="Gramene" id="PGSC0003DMT400085847">
    <property type="protein sequence ID" value="PGSC0003DMT400085847"/>
    <property type="gene ID" value="PGSC0003DMG400035418"/>
</dbReference>
<sequence length="244" mass="27188">MDTIEEKRTRQLNKTKKRRPEDCLTHWASRRTTMIWPNVPVCQALKEKIKSAIERSSRQCVGRDKRKCFDAEPDADISFYAHSATRVPNGPSGLMQMRQTPLMELKGAACGRQRHSATHRKSSYMVRTNIDMPPRKRARGITINEGGSNPPKKGRQELPPGNKGKSKRPMSDRATIGSQAALFESEDDKPLKSRLANILARSHPDSARIPPTPTPEESVPALAPPVPPVVPPPRLLNRLEGDGL</sequence>
<dbReference type="PaxDb" id="4113-PGSC0003DMT400085847"/>
<proteinExistence type="predicted"/>
<reference evidence="2" key="2">
    <citation type="submission" date="2015-06" db="UniProtKB">
        <authorList>
            <consortium name="EnsemblPlants"/>
        </authorList>
    </citation>
    <scope>IDENTIFICATION</scope>
    <source>
        <strain evidence="2">DM1-3 516 R44</strain>
    </source>
</reference>
<dbReference type="EnsemblPlants" id="PGSC0003DMT400085847">
    <property type="protein sequence ID" value="PGSC0003DMT400085847"/>
    <property type="gene ID" value="PGSC0003DMG400035418"/>
</dbReference>
<accession>M1DAE4</accession>